<evidence type="ECO:0000313" key="4">
    <source>
        <dbReference type="WBParaSite" id="PDA_v2.g3675.t1"/>
    </source>
</evidence>
<feature type="coiled-coil region" evidence="1">
    <location>
        <begin position="95"/>
        <end position="122"/>
    </location>
</feature>
<evidence type="ECO:0000313" key="3">
    <source>
        <dbReference type="Proteomes" id="UP000887578"/>
    </source>
</evidence>
<dbReference type="AlphaFoldDB" id="A0A914QKE0"/>
<proteinExistence type="predicted"/>
<dbReference type="WBParaSite" id="PDA_v2.g3675.t1">
    <property type="protein sequence ID" value="PDA_v2.g3675.t1"/>
    <property type="gene ID" value="PDA_v2.g3675"/>
</dbReference>
<dbReference type="PANTHER" id="PTHR32046">
    <property type="entry name" value="G DOMAIN-CONTAINING PROTEIN"/>
    <property type="match status" value="1"/>
</dbReference>
<name>A0A914QKE0_9BILA</name>
<keyword evidence="3" id="KW-1185">Reference proteome</keyword>
<dbReference type="Proteomes" id="UP000887578">
    <property type="component" value="Unplaced"/>
</dbReference>
<evidence type="ECO:0000256" key="1">
    <source>
        <dbReference type="SAM" id="Coils"/>
    </source>
</evidence>
<keyword evidence="1" id="KW-0175">Coiled coil</keyword>
<accession>A0A914QKE0</accession>
<evidence type="ECO:0000256" key="2">
    <source>
        <dbReference type="SAM" id="MobiDB-lite"/>
    </source>
</evidence>
<reference evidence="4" key="1">
    <citation type="submission" date="2022-11" db="UniProtKB">
        <authorList>
            <consortium name="WormBaseParasite"/>
        </authorList>
    </citation>
    <scope>IDENTIFICATION</scope>
</reference>
<protein>
    <submittedName>
        <fullName evidence="4">Uncharacterized protein</fullName>
    </submittedName>
</protein>
<feature type="region of interest" description="Disordered" evidence="2">
    <location>
        <begin position="167"/>
        <end position="195"/>
    </location>
</feature>
<dbReference type="PANTHER" id="PTHR32046:SF11">
    <property type="entry name" value="IMMUNE-ASSOCIATED NUCLEOTIDE-BINDING PROTEIN 10-LIKE"/>
    <property type="match status" value="1"/>
</dbReference>
<sequence>MGLSLICKRCGCSWSTHLHITFTQEEFEKNVIDEDIAQTVKTYKETQANIDRILAKFASFLKKNAILAYNDTIEDYLKLNIRNEQQQLLPNTGLIETMNAQLQQYQEQKRILDKRLEKGEEQEIQPNEIILLQKDLENLPLVGETFKTLFYATVNGKEINHAYSEQYFDPSNHGPQKQRKKSGGGGKSWIKALKF</sequence>
<organism evidence="3 4">
    <name type="scientific">Panagrolaimus davidi</name>
    <dbReference type="NCBI Taxonomy" id="227884"/>
    <lineage>
        <taxon>Eukaryota</taxon>
        <taxon>Metazoa</taxon>
        <taxon>Ecdysozoa</taxon>
        <taxon>Nematoda</taxon>
        <taxon>Chromadorea</taxon>
        <taxon>Rhabditida</taxon>
        <taxon>Tylenchina</taxon>
        <taxon>Panagrolaimomorpha</taxon>
        <taxon>Panagrolaimoidea</taxon>
        <taxon>Panagrolaimidae</taxon>
        <taxon>Panagrolaimus</taxon>
    </lineage>
</organism>